<dbReference type="EMBL" id="CP034183">
    <property type="protein sequence ID" value="AZI43801.1"/>
    <property type="molecule type" value="Genomic_DNA"/>
</dbReference>
<dbReference type="OrthoDB" id="9813251at2"/>
<gene>
    <name evidence="2" type="ORF">EHF33_05480</name>
</gene>
<evidence type="ECO:0000313" key="2">
    <source>
        <dbReference type="EMBL" id="AZI43801.1"/>
    </source>
</evidence>
<dbReference type="KEGG" id="dph:EHF33_05480"/>
<dbReference type="PANTHER" id="PTHR34215:SF1">
    <property type="entry name" value="YLXR DOMAIN-CONTAINING PROTEIN"/>
    <property type="match status" value="1"/>
</dbReference>
<keyword evidence="3" id="KW-1185">Reference proteome</keyword>
<evidence type="ECO:0000259" key="1">
    <source>
        <dbReference type="Pfam" id="PF04296"/>
    </source>
</evidence>
<evidence type="ECO:0000313" key="3">
    <source>
        <dbReference type="Proteomes" id="UP000276417"/>
    </source>
</evidence>
<organism evidence="2 3">
    <name type="scientific">Deinococcus psychrotolerans</name>
    <dbReference type="NCBI Taxonomy" id="2489213"/>
    <lineage>
        <taxon>Bacteria</taxon>
        <taxon>Thermotogati</taxon>
        <taxon>Deinococcota</taxon>
        <taxon>Deinococci</taxon>
        <taxon>Deinococcales</taxon>
        <taxon>Deinococcaceae</taxon>
        <taxon>Deinococcus</taxon>
    </lineage>
</organism>
<dbReference type="SUPFAM" id="SSF64376">
    <property type="entry name" value="YlxR-like"/>
    <property type="match status" value="1"/>
</dbReference>
<dbReference type="Gene3D" id="3.30.1230.10">
    <property type="entry name" value="YlxR-like"/>
    <property type="match status" value="1"/>
</dbReference>
<dbReference type="InterPro" id="IPR035931">
    <property type="entry name" value="YlxR-like_sf"/>
</dbReference>
<reference evidence="2 3" key="1">
    <citation type="submission" date="2018-11" db="EMBL/GenBank/DDBJ databases">
        <title>Deinococcus shelandsis sp. nov., isolated from South Shetland Islands soil of Antarctica.</title>
        <authorList>
            <person name="Tian J."/>
        </authorList>
    </citation>
    <scope>NUCLEOTIDE SEQUENCE [LARGE SCALE GENOMIC DNA]</scope>
    <source>
        <strain evidence="2 3">S14-83T</strain>
    </source>
</reference>
<protein>
    <submittedName>
        <fullName evidence="2">DUF448 domain-containing protein</fullName>
    </submittedName>
</protein>
<dbReference type="InterPro" id="IPR007393">
    <property type="entry name" value="YlxR_dom"/>
</dbReference>
<name>A0A3G8YQ75_9DEIO</name>
<feature type="domain" description="YlxR" evidence="1">
    <location>
        <begin position="20"/>
        <end position="82"/>
    </location>
</feature>
<dbReference type="PANTHER" id="PTHR34215">
    <property type="entry name" value="BLL0784 PROTEIN"/>
    <property type="match status" value="1"/>
</dbReference>
<dbReference type="InterPro" id="IPR037465">
    <property type="entry name" value="YlxR"/>
</dbReference>
<dbReference type="Proteomes" id="UP000276417">
    <property type="component" value="Chromosome 1"/>
</dbReference>
<dbReference type="Pfam" id="PF04296">
    <property type="entry name" value="YlxR"/>
    <property type="match status" value="1"/>
</dbReference>
<accession>A0A3G8YQ75</accession>
<dbReference type="AlphaFoldDB" id="A0A3G8YQ75"/>
<sequence>MPASVQFTTAPSVARHVPERSCVACRKKRPQGEFVRLIHAGAGWTLAGKHKAGQLLSGRGAYVCADTPGCWAEKRLRRAFGAQAASLSLLLQTQSHPQAQELHPANL</sequence>
<proteinExistence type="predicted"/>